<accession>A0AAE2CGZ3</accession>
<feature type="signal peptide" evidence="1">
    <location>
        <begin position="1"/>
        <end position="40"/>
    </location>
</feature>
<evidence type="ECO:0000313" key="2">
    <source>
        <dbReference type="EMBL" id="KAK4421700.1"/>
    </source>
</evidence>
<comment type="caution">
    <text evidence="2">The sequence shown here is derived from an EMBL/GenBank/DDBJ whole genome shotgun (WGS) entry which is preliminary data.</text>
</comment>
<proteinExistence type="predicted"/>
<evidence type="ECO:0000313" key="3">
    <source>
        <dbReference type="Proteomes" id="UP001293254"/>
    </source>
</evidence>
<evidence type="ECO:0000256" key="1">
    <source>
        <dbReference type="SAM" id="SignalP"/>
    </source>
</evidence>
<feature type="chain" id="PRO_5042228768" evidence="1">
    <location>
        <begin position="41"/>
        <end position="137"/>
    </location>
</feature>
<organism evidence="2 3">
    <name type="scientific">Sesamum alatum</name>
    <dbReference type="NCBI Taxonomy" id="300844"/>
    <lineage>
        <taxon>Eukaryota</taxon>
        <taxon>Viridiplantae</taxon>
        <taxon>Streptophyta</taxon>
        <taxon>Embryophyta</taxon>
        <taxon>Tracheophyta</taxon>
        <taxon>Spermatophyta</taxon>
        <taxon>Magnoliopsida</taxon>
        <taxon>eudicotyledons</taxon>
        <taxon>Gunneridae</taxon>
        <taxon>Pentapetalae</taxon>
        <taxon>asterids</taxon>
        <taxon>lamiids</taxon>
        <taxon>Lamiales</taxon>
        <taxon>Pedaliaceae</taxon>
        <taxon>Sesamum</taxon>
    </lineage>
</organism>
<keyword evidence="1" id="KW-0732">Signal</keyword>
<gene>
    <name evidence="2" type="ORF">Salat_2120600</name>
</gene>
<reference evidence="2" key="1">
    <citation type="submission" date="2020-06" db="EMBL/GenBank/DDBJ databases">
        <authorList>
            <person name="Li T."/>
            <person name="Hu X."/>
            <person name="Zhang T."/>
            <person name="Song X."/>
            <person name="Zhang H."/>
            <person name="Dai N."/>
            <person name="Sheng W."/>
            <person name="Hou X."/>
            <person name="Wei L."/>
        </authorList>
    </citation>
    <scope>NUCLEOTIDE SEQUENCE</scope>
    <source>
        <strain evidence="2">3651</strain>
        <tissue evidence="2">Leaf</tissue>
    </source>
</reference>
<reference evidence="2" key="2">
    <citation type="journal article" date="2024" name="Plant">
        <title>Genomic evolution and insights into agronomic trait innovations of Sesamum species.</title>
        <authorList>
            <person name="Miao H."/>
            <person name="Wang L."/>
            <person name="Qu L."/>
            <person name="Liu H."/>
            <person name="Sun Y."/>
            <person name="Le M."/>
            <person name="Wang Q."/>
            <person name="Wei S."/>
            <person name="Zheng Y."/>
            <person name="Lin W."/>
            <person name="Duan Y."/>
            <person name="Cao H."/>
            <person name="Xiong S."/>
            <person name="Wang X."/>
            <person name="Wei L."/>
            <person name="Li C."/>
            <person name="Ma Q."/>
            <person name="Ju M."/>
            <person name="Zhao R."/>
            <person name="Li G."/>
            <person name="Mu C."/>
            <person name="Tian Q."/>
            <person name="Mei H."/>
            <person name="Zhang T."/>
            <person name="Gao T."/>
            <person name="Zhang H."/>
        </authorList>
    </citation>
    <scope>NUCLEOTIDE SEQUENCE</scope>
    <source>
        <strain evidence="2">3651</strain>
    </source>
</reference>
<dbReference type="Proteomes" id="UP001293254">
    <property type="component" value="Unassembled WGS sequence"/>
</dbReference>
<sequence>MRFQAPVPWGRGVFSFRSVVLHPLCFLICLASLSPQTSRGQILRTRSGGQASIPPRRPLDLSAFVGMEAFCSRLGRNLQLNDSETSGLSLPDELLTVDSGSHNLFLVDRVLSTKQSKFKALAASVKSMLNLVKALEM</sequence>
<dbReference type="AlphaFoldDB" id="A0AAE2CGZ3"/>
<dbReference type="EMBL" id="JACGWO010000008">
    <property type="protein sequence ID" value="KAK4421700.1"/>
    <property type="molecule type" value="Genomic_DNA"/>
</dbReference>
<name>A0AAE2CGZ3_9LAMI</name>
<keyword evidence="3" id="KW-1185">Reference proteome</keyword>
<protein>
    <submittedName>
        <fullName evidence="2">Uncharacterized protein</fullName>
    </submittedName>
</protein>